<sequence>MSTIRVLKSSDCFRPLNGCSSPEQRNDRFRGTPASSSRVRRRIVAERLGLACRENSIECARLCEPRGRRLAATQRSRSDDNRAGRRWCVAGISGTVASLCIPGLAAQEWVSRHRHPYASDGAICVRTQCTRRVIRVCDEFLAGICRRRTQVGAEAGPRRPWRPRIALYFAGLEAVQSGPADELVVPVFFSESTSRLPLFAVMICP</sequence>
<accession>A0A1N7SGT9</accession>
<dbReference type="AlphaFoldDB" id="A0A1N7SGT9"/>
<proteinExistence type="predicted"/>
<organism evidence="1 2">
    <name type="scientific">Paraburkholderia piptadeniae</name>
    <dbReference type="NCBI Taxonomy" id="1701573"/>
    <lineage>
        <taxon>Bacteria</taxon>
        <taxon>Pseudomonadati</taxon>
        <taxon>Pseudomonadota</taxon>
        <taxon>Betaproteobacteria</taxon>
        <taxon>Burkholderiales</taxon>
        <taxon>Burkholderiaceae</taxon>
        <taxon>Paraburkholderia</taxon>
    </lineage>
</organism>
<dbReference type="Proteomes" id="UP000195569">
    <property type="component" value="Unassembled WGS sequence"/>
</dbReference>
<keyword evidence="2" id="KW-1185">Reference proteome</keyword>
<gene>
    <name evidence="1" type="ORF">BN2476_520040</name>
</gene>
<evidence type="ECO:0000313" key="2">
    <source>
        <dbReference type="Proteomes" id="UP000195569"/>
    </source>
</evidence>
<name>A0A1N7SGT9_9BURK</name>
<evidence type="ECO:0000313" key="1">
    <source>
        <dbReference type="EMBL" id="SIT46628.1"/>
    </source>
</evidence>
<protein>
    <submittedName>
        <fullName evidence="1">Uncharacterized protein</fullName>
    </submittedName>
</protein>
<reference evidence="1" key="1">
    <citation type="submission" date="2016-12" db="EMBL/GenBank/DDBJ databases">
        <authorList>
            <person name="Moulin L."/>
        </authorList>
    </citation>
    <scope>NUCLEOTIDE SEQUENCE [LARGE SCALE GENOMIC DNA]</scope>
    <source>
        <strain evidence="1">STM 7183</strain>
    </source>
</reference>
<dbReference type="EMBL" id="CYGY02000052">
    <property type="protein sequence ID" value="SIT46628.1"/>
    <property type="molecule type" value="Genomic_DNA"/>
</dbReference>
<comment type="caution">
    <text evidence="1">The sequence shown here is derived from an EMBL/GenBank/DDBJ whole genome shotgun (WGS) entry which is preliminary data.</text>
</comment>